<comment type="caution">
    <text evidence="1">The sequence shown here is derived from an EMBL/GenBank/DDBJ whole genome shotgun (WGS) entry which is preliminary data.</text>
</comment>
<reference evidence="1 2" key="1">
    <citation type="journal article" date="2024" name="BMC Genomics">
        <title>De novo assembly and annotation of Popillia japonica's genome with initial clues to its potential as an invasive pest.</title>
        <authorList>
            <person name="Cucini C."/>
            <person name="Boschi S."/>
            <person name="Funari R."/>
            <person name="Cardaioli E."/>
            <person name="Iannotti N."/>
            <person name="Marturano G."/>
            <person name="Paoli F."/>
            <person name="Bruttini M."/>
            <person name="Carapelli A."/>
            <person name="Frati F."/>
            <person name="Nardi F."/>
        </authorList>
    </citation>
    <scope>NUCLEOTIDE SEQUENCE [LARGE SCALE GENOMIC DNA]</scope>
    <source>
        <strain evidence="1">DMR45628</strain>
    </source>
</reference>
<evidence type="ECO:0000313" key="2">
    <source>
        <dbReference type="Proteomes" id="UP001458880"/>
    </source>
</evidence>
<sequence>MTLGFITQVVCVFCVRVPANRAFVLKIRMLRVESNTDIKGFTEFEEDILFDEDDPDFDHKVPAISVPFIIKDKIMVAKLKTVFNVFQQLYLTGYQSCCGRKAKALFFPFNLLWADPYSIYDRWIKSRYESRTDTSWTRMSMKEIIEETDNLYAQGDYLEAYEILNRIKCNDDPEVQWRICRALFRMSINSSVNPEMREEMISEAYNLMNSAINADKNNPNVNKWLAIITDAKCGFDGLLAKIKSFETAASTDYSPK</sequence>
<evidence type="ECO:0000313" key="1">
    <source>
        <dbReference type="EMBL" id="KAK9711529.1"/>
    </source>
</evidence>
<protein>
    <submittedName>
        <fullName evidence="1">Uncharacterized protein</fullName>
    </submittedName>
</protein>
<dbReference type="Proteomes" id="UP001458880">
    <property type="component" value="Unassembled WGS sequence"/>
</dbReference>
<name>A0AAW1K1Z8_POPJA</name>
<gene>
    <name evidence="1" type="ORF">QE152_g25413</name>
</gene>
<dbReference type="AlphaFoldDB" id="A0AAW1K1Z8"/>
<keyword evidence="2" id="KW-1185">Reference proteome</keyword>
<accession>A0AAW1K1Z8</accession>
<dbReference type="EMBL" id="JASPKY010000278">
    <property type="protein sequence ID" value="KAK9711529.1"/>
    <property type="molecule type" value="Genomic_DNA"/>
</dbReference>
<proteinExistence type="predicted"/>
<organism evidence="1 2">
    <name type="scientific">Popillia japonica</name>
    <name type="common">Japanese beetle</name>
    <dbReference type="NCBI Taxonomy" id="7064"/>
    <lineage>
        <taxon>Eukaryota</taxon>
        <taxon>Metazoa</taxon>
        <taxon>Ecdysozoa</taxon>
        <taxon>Arthropoda</taxon>
        <taxon>Hexapoda</taxon>
        <taxon>Insecta</taxon>
        <taxon>Pterygota</taxon>
        <taxon>Neoptera</taxon>
        <taxon>Endopterygota</taxon>
        <taxon>Coleoptera</taxon>
        <taxon>Polyphaga</taxon>
        <taxon>Scarabaeiformia</taxon>
        <taxon>Scarabaeidae</taxon>
        <taxon>Rutelinae</taxon>
        <taxon>Popillia</taxon>
    </lineage>
</organism>